<protein>
    <submittedName>
        <fullName evidence="1">Uncharacterized protein</fullName>
    </submittedName>
</protein>
<dbReference type="EMBL" id="JYDI01002975">
    <property type="protein sequence ID" value="KRY24583.1"/>
    <property type="molecule type" value="Genomic_DNA"/>
</dbReference>
<dbReference type="Proteomes" id="UP000054653">
    <property type="component" value="Unassembled WGS sequence"/>
</dbReference>
<keyword evidence="2" id="KW-1185">Reference proteome</keyword>
<evidence type="ECO:0000313" key="2">
    <source>
        <dbReference type="Proteomes" id="UP000054653"/>
    </source>
</evidence>
<name>A0A0V1AIF8_TRIBR</name>
<dbReference type="AlphaFoldDB" id="A0A0V1AIF8"/>
<organism evidence="1 2">
    <name type="scientific">Trichinella britovi</name>
    <name type="common">Parasitic roundworm</name>
    <dbReference type="NCBI Taxonomy" id="45882"/>
    <lineage>
        <taxon>Eukaryota</taxon>
        <taxon>Metazoa</taxon>
        <taxon>Ecdysozoa</taxon>
        <taxon>Nematoda</taxon>
        <taxon>Enoplea</taxon>
        <taxon>Dorylaimia</taxon>
        <taxon>Trichinellida</taxon>
        <taxon>Trichinellidae</taxon>
        <taxon>Trichinella</taxon>
    </lineage>
</organism>
<sequence length="46" mass="5161">MLVLLGISLETGARLRFSKMESELKRFGISSLPPQKLTSFNKPILL</sequence>
<comment type="caution">
    <text evidence="1">The sequence shown here is derived from an EMBL/GenBank/DDBJ whole genome shotgun (WGS) entry which is preliminary data.</text>
</comment>
<evidence type="ECO:0000313" key="1">
    <source>
        <dbReference type="EMBL" id="KRY24583.1"/>
    </source>
</evidence>
<accession>A0A0V1AIF8</accession>
<reference evidence="1 2" key="1">
    <citation type="submission" date="2015-01" db="EMBL/GenBank/DDBJ databases">
        <title>Evolution of Trichinella species and genotypes.</title>
        <authorList>
            <person name="Korhonen P.K."/>
            <person name="Edoardo P."/>
            <person name="Giuseppe L.R."/>
            <person name="Gasser R.B."/>
        </authorList>
    </citation>
    <scope>NUCLEOTIDE SEQUENCE [LARGE SCALE GENOMIC DNA]</scope>
    <source>
        <strain evidence="1">ISS120</strain>
    </source>
</reference>
<gene>
    <name evidence="1" type="ORF">T03_1537</name>
</gene>
<proteinExistence type="predicted"/>